<evidence type="ECO:0000256" key="7">
    <source>
        <dbReference type="ARBA" id="ARBA00023065"/>
    </source>
</evidence>
<dbReference type="GO" id="GO:0008199">
    <property type="term" value="F:ferric iron binding"/>
    <property type="evidence" value="ECO:0007669"/>
    <property type="project" value="InterPro"/>
</dbReference>
<dbReference type="InterPro" id="IPR012347">
    <property type="entry name" value="Ferritin-like"/>
</dbReference>
<keyword evidence="7" id="KW-0406">Ion transport</keyword>
<reference evidence="13" key="2">
    <citation type="journal article" date="2021" name="Front. Microbiol.">
        <title>Aerobic Denitrification and Heterotrophic Sulfur Oxidation in the Genus Halomonas Revealed by Six Novel Species Characterizations and Genome-Based Analysis.</title>
        <authorList>
            <person name="Wang L."/>
            <person name="Shao Z."/>
        </authorList>
    </citation>
    <scope>NUCLEOTIDE SEQUENCE</scope>
    <source>
        <strain evidence="13">MCCC 1A05776</strain>
    </source>
</reference>
<feature type="binding site" evidence="10">
    <location>
        <position position="54"/>
    </location>
    <ligand>
        <name>Fe cation</name>
        <dbReference type="ChEBI" id="CHEBI:24875"/>
        <label>1</label>
    </ligand>
</feature>
<evidence type="ECO:0000256" key="9">
    <source>
        <dbReference type="PIRNR" id="PIRNR002560"/>
    </source>
</evidence>
<evidence type="ECO:0000256" key="6">
    <source>
        <dbReference type="ARBA" id="ARBA00023004"/>
    </source>
</evidence>
<keyword evidence="5" id="KW-0560">Oxidoreductase</keyword>
<evidence type="ECO:0000256" key="5">
    <source>
        <dbReference type="ARBA" id="ARBA00023002"/>
    </source>
</evidence>
<comment type="caution">
    <text evidence="13">The sequence shown here is derived from an EMBL/GenBank/DDBJ whole genome shotgun (WGS) entry which is preliminary data.</text>
</comment>
<evidence type="ECO:0000256" key="4">
    <source>
        <dbReference type="ARBA" id="ARBA00022496"/>
    </source>
</evidence>
<evidence type="ECO:0000313" key="14">
    <source>
        <dbReference type="Proteomes" id="UP001320178"/>
    </source>
</evidence>
<dbReference type="GO" id="GO:0005829">
    <property type="term" value="C:cytosol"/>
    <property type="evidence" value="ECO:0007669"/>
    <property type="project" value="TreeGrafter"/>
</dbReference>
<dbReference type="RefSeq" id="WP_234240643.1">
    <property type="nucleotide sequence ID" value="NZ_JABFTS010000010.1"/>
</dbReference>
<evidence type="ECO:0000259" key="12">
    <source>
        <dbReference type="PROSITE" id="PS50905"/>
    </source>
</evidence>
<feature type="binding site" evidence="10">
    <location>
        <position position="46"/>
    </location>
    <ligand>
        <name>Fe cation</name>
        <dbReference type="ChEBI" id="CHEBI:24875"/>
        <label>3</label>
    </ligand>
</feature>
<dbReference type="SUPFAM" id="SSF47240">
    <property type="entry name" value="Ferritin-like"/>
    <property type="match status" value="1"/>
</dbReference>
<comment type="similarity">
    <text evidence="1 9 11">Belongs to the bacterioferritin family.</text>
</comment>
<dbReference type="Pfam" id="PF00210">
    <property type="entry name" value="Ferritin"/>
    <property type="match status" value="1"/>
</dbReference>
<dbReference type="PANTHER" id="PTHR30295:SF9">
    <property type="entry name" value="BACTERIOFERRITIN"/>
    <property type="match status" value="1"/>
</dbReference>
<dbReference type="PANTHER" id="PTHR30295">
    <property type="entry name" value="BACTERIOFERRITIN"/>
    <property type="match status" value="1"/>
</dbReference>
<keyword evidence="6 9" id="KW-0408">Iron</keyword>
<feature type="binding site" evidence="10">
    <location>
        <position position="94"/>
    </location>
    <ligand>
        <name>Fe cation</name>
        <dbReference type="ChEBI" id="CHEBI:24875"/>
        <label>2</label>
    </ligand>
</feature>
<dbReference type="GO" id="GO:0020037">
    <property type="term" value="F:heme binding"/>
    <property type="evidence" value="ECO:0007669"/>
    <property type="project" value="TreeGrafter"/>
</dbReference>
<evidence type="ECO:0000256" key="8">
    <source>
        <dbReference type="ARBA" id="ARBA00036243"/>
    </source>
</evidence>
<evidence type="ECO:0000256" key="1">
    <source>
        <dbReference type="ARBA" id="ARBA00008093"/>
    </source>
</evidence>
<comment type="function">
    <text evidence="9">Iron-storage protein, whose ferroxidase center binds Fe(2+), oxidizes it using dioxygen to Fe(3+), and participates in the subsequent Fe(3+) oxide mineral core formation within the central cavity of the BFR protein shell.</text>
</comment>
<comment type="catalytic activity">
    <reaction evidence="8">
        <text>Fe(2+)(in) = Fe(2+)(out)</text>
        <dbReference type="Rhea" id="RHEA:28486"/>
        <dbReference type="ChEBI" id="CHEBI:29033"/>
    </reaction>
</comment>
<dbReference type="GO" id="GO:0006826">
    <property type="term" value="P:iron ion transport"/>
    <property type="evidence" value="ECO:0007669"/>
    <property type="project" value="UniProtKB-KW"/>
</dbReference>
<feature type="binding site" evidence="10">
    <location>
        <position position="18"/>
    </location>
    <ligand>
        <name>Fe cation</name>
        <dbReference type="ChEBI" id="CHEBI:24875"/>
        <label>1</label>
    </ligand>
</feature>
<evidence type="ECO:0000256" key="10">
    <source>
        <dbReference type="PIRSR" id="PIRSR002560-1"/>
    </source>
</evidence>
<organism evidence="13 14">
    <name type="scientific">Billgrantia desiderata</name>
    <dbReference type="NCBI Taxonomy" id="52021"/>
    <lineage>
        <taxon>Bacteria</taxon>
        <taxon>Pseudomonadati</taxon>
        <taxon>Pseudomonadota</taxon>
        <taxon>Gammaproteobacteria</taxon>
        <taxon>Oceanospirillales</taxon>
        <taxon>Halomonadaceae</taxon>
        <taxon>Billgrantia</taxon>
    </lineage>
</organism>
<dbReference type="InterPro" id="IPR009078">
    <property type="entry name" value="Ferritin-like_SF"/>
</dbReference>
<accession>A0AAW4YY76</accession>
<protein>
    <recommendedName>
        <fullName evidence="9 11">Bacterioferritin</fullName>
        <ecNumber evidence="9">1.16.3.1</ecNumber>
    </recommendedName>
</protein>
<dbReference type="InterPro" id="IPR009040">
    <property type="entry name" value="Ferritin-like_diiron"/>
</dbReference>
<dbReference type="InterPro" id="IPR002024">
    <property type="entry name" value="Bacterioferritin"/>
</dbReference>
<dbReference type="InterPro" id="IPR008331">
    <property type="entry name" value="Ferritin_DPS_dom"/>
</dbReference>
<feature type="binding site" evidence="10">
    <location>
        <position position="128"/>
    </location>
    <ligand>
        <name>Fe cation</name>
        <dbReference type="ChEBI" id="CHEBI:24875"/>
        <label>2</label>
    </ligand>
</feature>
<keyword evidence="9 10" id="KW-0479">Metal-binding</keyword>
<feature type="binding site" evidence="10">
    <location>
        <position position="128"/>
    </location>
    <ligand>
        <name>Fe cation</name>
        <dbReference type="ChEBI" id="CHEBI:24875"/>
        <label>1</label>
    </ligand>
</feature>
<dbReference type="GO" id="GO:0006879">
    <property type="term" value="P:intracellular iron ion homeostasis"/>
    <property type="evidence" value="ECO:0007669"/>
    <property type="project" value="UniProtKB-KW"/>
</dbReference>
<evidence type="ECO:0000256" key="3">
    <source>
        <dbReference type="ARBA" id="ARBA00022448"/>
    </source>
</evidence>
<dbReference type="PIRSF" id="PIRSF002560">
    <property type="entry name" value="Bacterioferritin"/>
    <property type="match status" value="1"/>
</dbReference>
<dbReference type="CDD" id="cd00907">
    <property type="entry name" value="Bacterioferritin"/>
    <property type="match status" value="1"/>
</dbReference>
<keyword evidence="4" id="KW-0410">Iron transport</keyword>
<evidence type="ECO:0000256" key="11">
    <source>
        <dbReference type="RuleBase" id="RU000623"/>
    </source>
</evidence>
<keyword evidence="2 9" id="KW-0409">Iron storage</keyword>
<dbReference type="PROSITE" id="PS50905">
    <property type="entry name" value="FERRITIN_LIKE"/>
    <property type="match status" value="1"/>
</dbReference>
<evidence type="ECO:0000256" key="2">
    <source>
        <dbReference type="ARBA" id="ARBA00022434"/>
    </source>
</evidence>
<gene>
    <name evidence="13" type="primary">bfr</name>
    <name evidence="13" type="ORF">HOP61_18535</name>
</gene>
<feature type="binding site" evidence="10">
    <location>
        <position position="131"/>
    </location>
    <ligand>
        <name>Fe cation</name>
        <dbReference type="ChEBI" id="CHEBI:24875"/>
        <label>2</label>
    </ligand>
</feature>
<proteinExistence type="inferred from homology"/>
<dbReference type="EMBL" id="JABFTS010000010">
    <property type="protein sequence ID" value="MCE8053292.1"/>
    <property type="molecule type" value="Genomic_DNA"/>
</dbReference>
<dbReference type="AlphaFoldDB" id="A0AAW4YY76"/>
<feature type="binding site" evidence="10">
    <location>
        <position position="51"/>
    </location>
    <ligand>
        <name>Fe cation</name>
        <dbReference type="ChEBI" id="CHEBI:24875"/>
        <label>1</label>
    </ligand>
</feature>
<keyword evidence="3" id="KW-0813">Transport</keyword>
<keyword evidence="11" id="KW-0349">Heme</keyword>
<feature type="domain" description="Ferritin-like diiron" evidence="12">
    <location>
        <begin position="1"/>
        <end position="146"/>
    </location>
</feature>
<feature type="binding site" evidence="10">
    <location>
        <position position="51"/>
    </location>
    <ligand>
        <name>Fe cation</name>
        <dbReference type="ChEBI" id="CHEBI:24875"/>
        <label>2</label>
    </ligand>
</feature>
<dbReference type="Gene3D" id="1.20.1260.10">
    <property type="match status" value="1"/>
</dbReference>
<dbReference type="PROSITE" id="PS00549">
    <property type="entry name" value="BACTERIOFERRITIN"/>
    <property type="match status" value="1"/>
</dbReference>
<dbReference type="NCBIfam" id="TIGR00754">
    <property type="entry name" value="bfr"/>
    <property type="match status" value="1"/>
</dbReference>
<reference evidence="13" key="1">
    <citation type="submission" date="2020-05" db="EMBL/GenBank/DDBJ databases">
        <authorList>
            <person name="Wang L."/>
            <person name="Shao Z."/>
        </authorList>
    </citation>
    <scope>NUCLEOTIDE SEQUENCE</scope>
    <source>
        <strain evidence="13">MCCC 1A05776</strain>
    </source>
</reference>
<comment type="catalytic activity">
    <reaction evidence="9">
        <text>4 Fe(2+) + O2 + 4 H(+) = 4 Fe(3+) + 2 H2O</text>
        <dbReference type="Rhea" id="RHEA:11148"/>
        <dbReference type="ChEBI" id="CHEBI:15377"/>
        <dbReference type="ChEBI" id="CHEBI:15378"/>
        <dbReference type="ChEBI" id="CHEBI:15379"/>
        <dbReference type="ChEBI" id="CHEBI:29033"/>
        <dbReference type="ChEBI" id="CHEBI:29034"/>
        <dbReference type="EC" id="1.16.3.1"/>
    </reaction>
</comment>
<name>A0AAW4YY76_9GAMM</name>
<evidence type="ECO:0000313" key="13">
    <source>
        <dbReference type="EMBL" id="MCE8053292.1"/>
    </source>
</evidence>
<dbReference type="Proteomes" id="UP001320178">
    <property type="component" value="Unassembled WGS sequence"/>
</dbReference>
<sequence length="155" mass="17850">MKGNQEIIDALNGLLAAELAAMDQYFLHSEMYADWGLTKLYERIAHEFDDEKGHAKLLIERILFLEGKPDIHTRTPVRIGSDVEEMIANDLQLEYEVGDALKDAIALCERERDFQTRDVLLGLLADTEEDHAHWLEQQLRLIKMLGKPNYLLAQM</sequence>
<feature type="binding site" evidence="10">
    <location>
        <position position="50"/>
    </location>
    <ligand>
        <name>Fe cation</name>
        <dbReference type="ChEBI" id="CHEBI:24875"/>
        <label>3</label>
    </ligand>
</feature>
<dbReference type="PRINTS" id="PR00601">
    <property type="entry name" value="BACFERRITIN"/>
</dbReference>
<dbReference type="GO" id="GO:0004322">
    <property type="term" value="F:ferroxidase activity"/>
    <property type="evidence" value="ECO:0007669"/>
    <property type="project" value="UniProtKB-EC"/>
</dbReference>
<dbReference type="EC" id="1.16.3.1" evidence="9"/>